<dbReference type="SMART" id="SM00530">
    <property type="entry name" value="HTH_XRE"/>
    <property type="match status" value="1"/>
</dbReference>
<dbReference type="GO" id="GO:0003677">
    <property type="term" value="F:DNA binding"/>
    <property type="evidence" value="ECO:0007669"/>
    <property type="project" value="UniProtKB-KW"/>
</dbReference>
<organism evidence="5 6">
    <name type="scientific">Acidovorax carolinensis</name>
    <dbReference type="NCBI Taxonomy" id="553814"/>
    <lineage>
        <taxon>Bacteria</taxon>
        <taxon>Pseudomonadati</taxon>
        <taxon>Pseudomonadota</taxon>
        <taxon>Betaproteobacteria</taxon>
        <taxon>Burkholderiales</taxon>
        <taxon>Comamonadaceae</taxon>
        <taxon>Acidovorax</taxon>
    </lineage>
</organism>
<dbReference type="InterPro" id="IPR001387">
    <property type="entry name" value="Cro/C1-type_HTH"/>
</dbReference>
<dbReference type="KEGG" id="acis:CBP35_11820"/>
<dbReference type="PANTHER" id="PTHR46797">
    <property type="entry name" value="HTH-TYPE TRANSCRIPTIONAL REGULATOR"/>
    <property type="match status" value="1"/>
</dbReference>
<dbReference type="SUPFAM" id="SSF47413">
    <property type="entry name" value="lambda repressor-like DNA-binding domains"/>
    <property type="match status" value="1"/>
</dbReference>
<evidence type="ECO:0000313" key="6">
    <source>
        <dbReference type="Proteomes" id="UP000194440"/>
    </source>
</evidence>
<keyword evidence="3" id="KW-0804">Transcription</keyword>
<name>A0A240UC43_9BURK</name>
<sequence>MDRVVVNKPQPLEARFAQERDRVQAAFGKRVREFRTEQQLTLEMLAEKADLHENYVGAVERGERNLSLYNVWRLAGGLGLSVAELVQDLPARKAKRTAAS</sequence>
<feature type="domain" description="HTH cro/C1-type" evidence="4">
    <location>
        <begin position="31"/>
        <end position="85"/>
    </location>
</feature>
<evidence type="ECO:0000256" key="2">
    <source>
        <dbReference type="ARBA" id="ARBA00023125"/>
    </source>
</evidence>
<gene>
    <name evidence="5" type="ORF">CBP36_07115</name>
</gene>
<evidence type="ECO:0000259" key="4">
    <source>
        <dbReference type="PROSITE" id="PS50943"/>
    </source>
</evidence>
<evidence type="ECO:0000313" key="5">
    <source>
        <dbReference type="EMBL" id="ART58655.1"/>
    </source>
</evidence>
<dbReference type="PROSITE" id="PS50943">
    <property type="entry name" value="HTH_CROC1"/>
    <property type="match status" value="1"/>
</dbReference>
<dbReference type="OrthoDB" id="1097442at2"/>
<dbReference type="Pfam" id="PF01381">
    <property type="entry name" value="HTH_3"/>
    <property type="match status" value="1"/>
</dbReference>
<dbReference type="CDD" id="cd00093">
    <property type="entry name" value="HTH_XRE"/>
    <property type="match status" value="1"/>
</dbReference>
<dbReference type="InterPro" id="IPR050807">
    <property type="entry name" value="TransReg_Diox_bact_type"/>
</dbReference>
<dbReference type="EMBL" id="CP021366">
    <property type="protein sequence ID" value="ART58655.1"/>
    <property type="molecule type" value="Genomic_DNA"/>
</dbReference>
<dbReference type="AlphaFoldDB" id="A0A240UC43"/>
<dbReference type="GO" id="GO:0003700">
    <property type="term" value="F:DNA-binding transcription factor activity"/>
    <property type="evidence" value="ECO:0007669"/>
    <property type="project" value="TreeGrafter"/>
</dbReference>
<protein>
    <submittedName>
        <fullName evidence="5">XRE family transcriptional regulator</fullName>
    </submittedName>
</protein>
<dbReference type="Proteomes" id="UP000194440">
    <property type="component" value="Chromosome"/>
</dbReference>
<dbReference type="PANTHER" id="PTHR46797:SF23">
    <property type="entry name" value="HTH-TYPE TRANSCRIPTIONAL REGULATOR SUTR"/>
    <property type="match status" value="1"/>
</dbReference>
<dbReference type="KEGG" id="acip:CBP36_07115"/>
<dbReference type="GO" id="GO:0005829">
    <property type="term" value="C:cytosol"/>
    <property type="evidence" value="ECO:0007669"/>
    <property type="project" value="TreeGrafter"/>
</dbReference>
<reference evidence="5" key="1">
    <citation type="submission" date="2017-05" db="EMBL/GenBank/DDBJ databases">
        <title>Polyphasic characterization of four soil-derived phenanthrene-degrading Acidovorax strains and proposal of Acidovorax phenanthrenivorans sp. nov.</title>
        <authorList>
            <person name="Singleton D."/>
            <person name="Lee J."/>
            <person name="Dickey A.N."/>
            <person name="Stroud A."/>
            <person name="Scholl E.H."/>
            <person name="Wright F.A."/>
            <person name="Aitken M.D."/>
        </authorList>
    </citation>
    <scope>NUCLEOTIDE SEQUENCE</scope>
    <source>
        <strain evidence="5">P4</strain>
    </source>
</reference>
<keyword evidence="2" id="KW-0238">DNA-binding</keyword>
<dbReference type="InterPro" id="IPR010982">
    <property type="entry name" value="Lambda_DNA-bd_dom_sf"/>
</dbReference>
<accession>A0A240UC43</accession>
<keyword evidence="6" id="KW-1185">Reference proteome</keyword>
<evidence type="ECO:0000256" key="1">
    <source>
        <dbReference type="ARBA" id="ARBA00023015"/>
    </source>
</evidence>
<proteinExistence type="predicted"/>
<evidence type="ECO:0000256" key="3">
    <source>
        <dbReference type="ARBA" id="ARBA00023163"/>
    </source>
</evidence>
<dbReference type="Gene3D" id="1.10.260.40">
    <property type="entry name" value="lambda repressor-like DNA-binding domains"/>
    <property type="match status" value="1"/>
</dbReference>
<keyword evidence="1" id="KW-0805">Transcription regulation</keyword>